<dbReference type="EMBL" id="LWDP01000114">
    <property type="protein sequence ID" value="ORD93304.1"/>
    <property type="molecule type" value="Genomic_DNA"/>
</dbReference>
<dbReference type="InterPro" id="IPR036188">
    <property type="entry name" value="FAD/NAD-bd_sf"/>
</dbReference>
<dbReference type="Gene3D" id="3.50.50.60">
    <property type="entry name" value="FAD/NAD(P)-binding domain"/>
    <property type="match status" value="1"/>
</dbReference>
<evidence type="ECO:0000313" key="1">
    <source>
        <dbReference type="EMBL" id="ORD93304.1"/>
    </source>
</evidence>
<dbReference type="Proteomes" id="UP000192639">
    <property type="component" value="Unassembled WGS sequence"/>
</dbReference>
<evidence type="ECO:0000313" key="2">
    <source>
        <dbReference type="Proteomes" id="UP000192639"/>
    </source>
</evidence>
<dbReference type="AlphaFoldDB" id="A0A1Y1S582"/>
<dbReference type="OrthoDB" id="2190163at2759"/>
<protein>
    <submittedName>
        <fullName evidence="1">Uncharacterized protein</fullName>
    </submittedName>
</protein>
<comment type="caution">
    <text evidence="1">The sequence shown here is derived from an EMBL/GenBank/DDBJ whole genome shotgun (WGS) entry which is preliminary data.</text>
</comment>
<organism evidence="1 2">
    <name type="scientific">Enterospora canceri</name>
    <dbReference type="NCBI Taxonomy" id="1081671"/>
    <lineage>
        <taxon>Eukaryota</taxon>
        <taxon>Fungi</taxon>
        <taxon>Fungi incertae sedis</taxon>
        <taxon>Microsporidia</taxon>
        <taxon>Enterocytozoonidae</taxon>
        <taxon>Enterospora</taxon>
    </lineage>
</organism>
<name>A0A1Y1S582_9MICR</name>
<proteinExistence type="predicted"/>
<sequence length="141" mass="15157">MAMVVIVGDTPAAAVCAIYLKTANIETVLLRSKSGYEYTCTAVACVDDLDNFTSNTFKQVEYLGVPVMEETVASITKKDDHFLIKTGETEHVATVVVSETDLFGLSGTANYHVILGGEKKSEAILLAAEGCKTAFRIKESL</sequence>
<dbReference type="VEuPathDB" id="MicrosporidiaDB:ECANGB1_270"/>
<gene>
    <name evidence="1" type="ORF">ECANGB1_270</name>
</gene>
<keyword evidence="2" id="KW-1185">Reference proteome</keyword>
<reference evidence="1 2" key="1">
    <citation type="journal article" date="2017" name="Environ. Microbiol.">
        <title>Decay of the glycolytic pathway and adaptation to intranuclear parasitism within Enterocytozoonidae microsporidia.</title>
        <authorList>
            <person name="Wiredu Boakye D."/>
            <person name="Jaroenlak P."/>
            <person name="Prachumwat A."/>
            <person name="Williams T.A."/>
            <person name="Bateman K.S."/>
            <person name="Itsathitphaisarn O."/>
            <person name="Sritunyalucksana K."/>
            <person name="Paszkiewicz K.H."/>
            <person name="Moore K.A."/>
            <person name="Stentiford G.D."/>
            <person name="Williams B.A."/>
        </authorList>
    </citation>
    <scope>NUCLEOTIDE SEQUENCE [LARGE SCALE GENOMIC DNA]</scope>
    <source>
        <strain evidence="1 2">GB1</strain>
    </source>
</reference>
<accession>A0A1Y1S582</accession>
<dbReference type="SUPFAM" id="SSF51905">
    <property type="entry name" value="FAD/NAD(P)-binding domain"/>
    <property type="match status" value="1"/>
</dbReference>